<keyword evidence="3" id="KW-0808">Transferase</keyword>
<dbReference type="GO" id="GO:0004674">
    <property type="term" value="F:protein serine/threonine kinase activity"/>
    <property type="evidence" value="ECO:0007669"/>
    <property type="project" value="UniProtKB-KW"/>
</dbReference>
<dbReference type="WBParaSite" id="jg24029">
    <property type="protein sequence ID" value="jg24029"/>
    <property type="gene ID" value="jg24029"/>
</dbReference>
<dbReference type="AlphaFoldDB" id="A0A915DWV0"/>
<keyword evidence="4" id="KW-0547">Nucleotide-binding</keyword>
<keyword evidence="5" id="KW-0418">Kinase</keyword>
<keyword evidence="8" id="KW-1185">Reference proteome</keyword>
<evidence type="ECO:0000256" key="3">
    <source>
        <dbReference type="ARBA" id="ARBA00022679"/>
    </source>
</evidence>
<dbReference type="Proteomes" id="UP000887574">
    <property type="component" value="Unplaced"/>
</dbReference>
<proteinExistence type="predicted"/>
<evidence type="ECO:0000256" key="6">
    <source>
        <dbReference type="ARBA" id="ARBA00022840"/>
    </source>
</evidence>
<dbReference type="PANTHER" id="PTHR24351">
    <property type="entry name" value="RIBOSOMAL PROTEIN S6 KINASE"/>
    <property type="match status" value="1"/>
</dbReference>
<keyword evidence="6" id="KW-0067">ATP-binding</keyword>
<feature type="domain" description="Protein kinase" evidence="7">
    <location>
        <begin position="1"/>
        <end position="167"/>
    </location>
</feature>
<sequence length="186" mass="21847">MSEDEIRFYVANMVMSIQYLQNVQMIHRDLKPANFLFGDDGYLLLADFGLSRPLSRACRAKSFCGTMQYIAPEMIIAYYRNLPTDGYTQAVDWWAVGVMVLEMFTGRSPFKGNGENDLLNNIINQQIYIPKYLSRDAQDFIRRLLNRNPEQRLGYKSGREVKQHPFFKNLDWQQLNTKRSNHRMCL</sequence>
<dbReference type="InterPro" id="IPR011009">
    <property type="entry name" value="Kinase-like_dom_sf"/>
</dbReference>
<dbReference type="FunFam" id="1.10.510.10:FF:000048">
    <property type="entry name" value="Protein kinase C"/>
    <property type="match status" value="1"/>
</dbReference>
<protein>
    <submittedName>
        <fullName evidence="9">Protein kinase domain-containing protein</fullName>
    </submittedName>
</protein>
<evidence type="ECO:0000256" key="1">
    <source>
        <dbReference type="ARBA" id="ARBA00022527"/>
    </source>
</evidence>
<reference evidence="9" key="1">
    <citation type="submission" date="2022-11" db="UniProtKB">
        <authorList>
            <consortium name="WormBaseParasite"/>
        </authorList>
    </citation>
    <scope>IDENTIFICATION</scope>
</reference>
<evidence type="ECO:0000313" key="8">
    <source>
        <dbReference type="Proteomes" id="UP000887574"/>
    </source>
</evidence>
<dbReference type="Gene3D" id="1.10.510.10">
    <property type="entry name" value="Transferase(Phosphotransferase) domain 1"/>
    <property type="match status" value="1"/>
</dbReference>
<accession>A0A915DWV0</accession>
<evidence type="ECO:0000256" key="5">
    <source>
        <dbReference type="ARBA" id="ARBA00022777"/>
    </source>
</evidence>
<keyword evidence="1" id="KW-0723">Serine/threonine-protein kinase</keyword>
<dbReference type="SMART" id="SM00220">
    <property type="entry name" value="S_TKc"/>
    <property type="match status" value="1"/>
</dbReference>
<dbReference type="PROSITE" id="PS50011">
    <property type="entry name" value="PROTEIN_KINASE_DOM"/>
    <property type="match status" value="1"/>
</dbReference>
<name>A0A915DWV0_9BILA</name>
<evidence type="ECO:0000256" key="4">
    <source>
        <dbReference type="ARBA" id="ARBA00022741"/>
    </source>
</evidence>
<dbReference type="InterPro" id="IPR008271">
    <property type="entry name" value="Ser/Thr_kinase_AS"/>
</dbReference>
<dbReference type="GO" id="GO:0005524">
    <property type="term" value="F:ATP binding"/>
    <property type="evidence" value="ECO:0007669"/>
    <property type="project" value="UniProtKB-KW"/>
</dbReference>
<dbReference type="Pfam" id="PF00069">
    <property type="entry name" value="Pkinase"/>
    <property type="match status" value="1"/>
</dbReference>
<evidence type="ECO:0000256" key="2">
    <source>
        <dbReference type="ARBA" id="ARBA00022553"/>
    </source>
</evidence>
<evidence type="ECO:0000259" key="7">
    <source>
        <dbReference type="PROSITE" id="PS50011"/>
    </source>
</evidence>
<organism evidence="8 9">
    <name type="scientific">Ditylenchus dipsaci</name>
    <dbReference type="NCBI Taxonomy" id="166011"/>
    <lineage>
        <taxon>Eukaryota</taxon>
        <taxon>Metazoa</taxon>
        <taxon>Ecdysozoa</taxon>
        <taxon>Nematoda</taxon>
        <taxon>Chromadorea</taxon>
        <taxon>Rhabditida</taxon>
        <taxon>Tylenchina</taxon>
        <taxon>Tylenchomorpha</taxon>
        <taxon>Sphaerularioidea</taxon>
        <taxon>Anguinidae</taxon>
        <taxon>Anguininae</taxon>
        <taxon>Ditylenchus</taxon>
    </lineage>
</organism>
<dbReference type="InterPro" id="IPR000719">
    <property type="entry name" value="Prot_kinase_dom"/>
</dbReference>
<dbReference type="SUPFAM" id="SSF56112">
    <property type="entry name" value="Protein kinase-like (PK-like)"/>
    <property type="match status" value="1"/>
</dbReference>
<dbReference type="PROSITE" id="PS00108">
    <property type="entry name" value="PROTEIN_KINASE_ST"/>
    <property type="match status" value="1"/>
</dbReference>
<evidence type="ECO:0000313" key="9">
    <source>
        <dbReference type="WBParaSite" id="jg24029"/>
    </source>
</evidence>
<keyword evidence="2" id="KW-0597">Phosphoprotein</keyword>